<gene>
    <name evidence="3" type="ORF">SAMN02982929_03243</name>
    <name evidence="4" type="ORF">SAMN05216506_101485</name>
</gene>
<dbReference type="PANTHER" id="PTHR19879">
    <property type="entry name" value="TRANSCRIPTION INITIATION FACTOR TFIID"/>
    <property type="match status" value="1"/>
</dbReference>
<sequence length="938" mass="99800">MRREQGYDAFISYSHALSAKLAPAVQDELQRFAKPWYRGRALRVFRDETNLSADPGLWATIERGLRDSRWFVLLASPEAAGSEWVAKEVEFWLRERSPETLLIVLVDGSLVWDGDDFDWSRTTALPAVLRGAFEQEPRWVDLTWLDAEEQVDRANPRFRESIAEIAAPLRGLSKDELVGEHIRTHRRNLRTAWGAVSALVLLLVLSLIAGSVAVYQGGLAQERASIAMARLLTSESSNTQSTQLDLSQLLAVEAFKAIPSTESSAAMLRAVTATPRLAGYLQPGSAVTTLLSQDESLIAGTADGRVLRWPIAEAVRTKPSEWASGLRESSGVAASRDGSVVAATDGTAVRIGGAQEPVQVVPGRKVSRIALSPDGRWLVVSTTGENAGIASPSELVVYEAATGAEAGRAVDVVSDAAALVFPDPSSVQVGAYDGVRVGLSLPDLRVLSTAGPVAPANNYTPAYSPNADTYGYLWENRLNTIAAGEPPARTGPTVGGATSELVLPIASSAEAVAIAPGGKRFAIVLSGVVQVGGTEELGSARTPLLTELRGTDRVGSLVFSVDGRFLAAAVGNSIVVWDLAQPSLIADRTGALLGDRTMFPGKPGLAVSPTGEQLLVTPELSDDTAVRVRLRGNAVDDLDFGYESGRAAWAPDGTGILMVQDSGAARLYDGGLTRLLSDWEAPPAGEMTGTPMPGMTARVVEGGRAVFADRTGRIVVRALPDGEVLQDLGLDGWPGWTADDVHSAQTAVDARGRHVAMSDADQVLVVDLRTGISAALQGDVGARGVEFTPDGRLLVQRETGLIELWDVENRHLERTLDGADIAQDTLAVSPDGRFLAGLRADGGVVLVDLPSGKRLGVVPLPRPERSLRGETGQISTVEFSADSRELLSASTGGELLRWPLDPAEWQRHACESAGRDITAEEWQRVVGLTPPDDLRCTR</sequence>
<dbReference type="GO" id="GO:0007165">
    <property type="term" value="P:signal transduction"/>
    <property type="evidence" value="ECO:0007669"/>
    <property type="project" value="InterPro"/>
</dbReference>
<dbReference type="Pfam" id="PF13676">
    <property type="entry name" value="TIR_2"/>
    <property type="match status" value="1"/>
</dbReference>
<dbReference type="InterPro" id="IPR000157">
    <property type="entry name" value="TIR_dom"/>
</dbReference>
<dbReference type="SUPFAM" id="SSF82171">
    <property type="entry name" value="DPP6 N-terminal domain-like"/>
    <property type="match status" value="1"/>
</dbReference>
<name>A0A1H6CA67_9PSEU</name>
<evidence type="ECO:0000313" key="5">
    <source>
        <dbReference type="Proteomes" id="UP000199690"/>
    </source>
</evidence>
<dbReference type="InterPro" id="IPR001680">
    <property type="entry name" value="WD40_rpt"/>
</dbReference>
<dbReference type="InterPro" id="IPR015943">
    <property type="entry name" value="WD40/YVTN_repeat-like_dom_sf"/>
</dbReference>
<keyword evidence="1" id="KW-1133">Transmembrane helix</keyword>
<dbReference type="Proteomes" id="UP000236729">
    <property type="component" value="Unassembled WGS sequence"/>
</dbReference>
<feature type="transmembrane region" description="Helical" evidence="1">
    <location>
        <begin position="192"/>
        <end position="215"/>
    </location>
</feature>
<dbReference type="SUPFAM" id="SSF52200">
    <property type="entry name" value="Toll/Interleukin receptor TIR domain"/>
    <property type="match status" value="1"/>
</dbReference>
<dbReference type="Gene3D" id="3.40.50.10140">
    <property type="entry name" value="Toll/interleukin-1 receptor homology (TIR) domain"/>
    <property type="match status" value="1"/>
</dbReference>
<accession>A0A1H6CA67</accession>
<accession>A0A1I1I8U0</accession>
<evidence type="ECO:0000259" key="2">
    <source>
        <dbReference type="PROSITE" id="PS50104"/>
    </source>
</evidence>
<dbReference type="PANTHER" id="PTHR19879:SF9">
    <property type="entry name" value="TRANSCRIPTION INITIATION FACTOR TFIID SUBUNIT 5"/>
    <property type="match status" value="1"/>
</dbReference>
<dbReference type="SMART" id="SM00255">
    <property type="entry name" value="TIR"/>
    <property type="match status" value="1"/>
</dbReference>
<dbReference type="InterPro" id="IPR035897">
    <property type="entry name" value="Toll_tir_struct_dom_sf"/>
</dbReference>
<keyword evidence="1" id="KW-0472">Membrane</keyword>
<feature type="domain" description="TIR" evidence="2">
    <location>
        <begin position="5"/>
        <end position="151"/>
    </location>
</feature>
<dbReference type="SMART" id="SM00320">
    <property type="entry name" value="WD40"/>
    <property type="match status" value="5"/>
</dbReference>
<dbReference type="AlphaFoldDB" id="A0A1H6CA67"/>
<reference evidence="5 6" key="2">
    <citation type="submission" date="2016-10" db="EMBL/GenBank/DDBJ databases">
        <authorList>
            <person name="Varghese N."/>
            <person name="Submissions S."/>
        </authorList>
    </citation>
    <scope>NUCLEOTIDE SEQUENCE [LARGE SCALE GENOMIC DNA]</scope>
    <source>
        <strain evidence="6">ATCC 20501</strain>
        <strain evidence="4 5">CGMCC 4.3529</strain>
    </source>
</reference>
<dbReference type="EMBL" id="FOME01000001">
    <property type="protein sequence ID" value="SFC32839.1"/>
    <property type="molecule type" value="Genomic_DNA"/>
</dbReference>
<evidence type="ECO:0000313" key="3">
    <source>
        <dbReference type="EMBL" id="SEG69525.1"/>
    </source>
</evidence>
<dbReference type="Pfam" id="PF00400">
    <property type="entry name" value="WD40"/>
    <property type="match status" value="1"/>
</dbReference>
<dbReference type="Proteomes" id="UP000199690">
    <property type="component" value="Unassembled WGS sequence"/>
</dbReference>
<dbReference type="SMR" id="A0A1H6CA67"/>
<reference evidence="3" key="1">
    <citation type="submission" date="2016-10" db="EMBL/GenBank/DDBJ databases">
        <authorList>
            <person name="de Groot N.N."/>
        </authorList>
    </citation>
    <scope>NUCLEOTIDE SEQUENCE [LARGE SCALE GENOMIC DNA]</scope>
    <source>
        <strain evidence="3">ATCC 20501</strain>
    </source>
</reference>
<organism evidence="3 6">
    <name type="scientific">Saccharopolyspora kobensis</name>
    <dbReference type="NCBI Taxonomy" id="146035"/>
    <lineage>
        <taxon>Bacteria</taxon>
        <taxon>Bacillati</taxon>
        <taxon>Actinomycetota</taxon>
        <taxon>Actinomycetes</taxon>
        <taxon>Pseudonocardiales</taxon>
        <taxon>Pseudonocardiaceae</taxon>
        <taxon>Saccharopolyspora</taxon>
    </lineage>
</organism>
<proteinExistence type="predicted"/>
<evidence type="ECO:0000313" key="6">
    <source>
        <dbReference type="Proteomes" id="UP000236729"/>
    </source>
</evidence>
<keyword evidence="1" id="KW-0812">Transmembrane</keyword>
<dbReference type="PROSITE" id="PS50104">
    <property type="entry name" value="TIR"/>
    <property type="match status" value="1"/>
</dbReference>
<protein>
    <submittedName>
        <fullName evidence="3">TIR domain-containing protein</fullName>
    </submittedName>
</protein>
<dbReference type="SUPFAM" id="SSF50969">
    <property type="entry name" value="YVTN repeat-like/Quinoprotein amine dehydrogenase"/>
    <property type="match status" value="1"/>
</dbReference>
<evidence type="ECO:0000313" key="4">
    <source>
        <dbReference type="EMBL" id="SFC32839.1"/>
    </source>
</evidence>
<evidence type="ECO:0000256" key="1">
    <source>
        <dbReference type="SAM" id="Phobius"/>
    </source>
</evidence>
<dbReference type="InterPro" id="IPR011044">
    <property type="entry name" value="Quino_amine_DH_bsu"/>
</dbReference>
<dbReference type="RefSeq" id="WP_177247358.1">
    <property type="nucleotide sequence ID" value="NZ_FNVB01000004.1"/>
</dbReference>
<dbReference type="EMBL" id="FNVB01000004">
    <property type="protein sequence ID" value="SEG69525.1"/>
    <property type="molecule type" value="Genomic_DNA"/>
</dbReference>
<dbReference type="Gene3D" id="2.130.10.10">
    <property type="entry name" value="YVTN repeat-like/Quinoprotein amine dehydrogenase"/>
    <property type="match status" value="3"/>
</dbReference>
<keyword evidence="5" id="KW-1185">Reference proteome</keyword>